<name>A0A9P6T4K8_9FUNG</name>
<reference evidence="2" key="1">
    <citation type="journal article" date="2020" name="Fungal Divers.">
        <title>Resolving the Mortierellaceae phylogeny through synthesis of multi-gene phylogenetics and phylogenomics.</title>
        <authorList>
            <person name="Vandepol N."/>
            <person name="Liber J."/>
            <person name="Desiro A."/>
            <person name="Na H."/>
            <person name="Kennedy M."/>
            <person name="Barry K."/>
            <person name="Grigoriev I.V."/>
            <person name="Miller A.N."/>
            <person name="O'Donnell K."/>
            <person name="Stajich J.E."/>
            <person name="Bonito G."/>
        </authorList>
    </citation>
    <scope>NUCLEOTIDE SEQUENCE</scope>
    <source>
        <strain evidence="2">NRRL 2769</strain>
    </source>
</reference>
<protein>
    <submittedName>
        <fullName evidence="2">Uncharacterized protein</fullName>
    </submittedName>
</protein>
<organism evidence="2 3">
    <name type="scientific">Entomortierella chlamydospora</name>
    <dbReference type="NCBI Taxonomy" id="101097"/>
    <lineage>
        <taxon>Eukaryota</taxon>
        <taxon>Fungi</taxon>
        <taxon>Fungi incertae sedis</taxon>
        <taxon>Mucoromycota</taxon>
        <taxon>Mortierellomycotina</taxon>
        <taxon>Mortierellomycetes</taxon>
        <taxon>Mortierellales</taxon>
        <taxon>Mortierellaceae</taxon>
        <taxon>Entomortierella</taxon>
    </lineage>
</organism>
<accession>A0A9P6T4K8</accession>
<keyword evidence="1" id="KW-1133">Transmembrane helix</keyword>
<keyword evidence="1" id="KW-0472">Membrane</keyword>
<dbReference type="EMBL" id="JAAAID010000027">
    <property type="protein sequence ID" value="KAG0024178.1"/>
    <property type="molecule type" value="Genomic_DNA"/>
</dbReference>
<sequence>MMFTIRANRWAVKTLSTVLYTAFHLATYELELRPLILIMIRTPLSKIALPAAKRFISNSTKVNNVVTTAQISHENPMSASSPSSGRAFKAIAYTVLGSTAVVAGLSHLFKDEVVYWTPNVRK</sequence>
<dbReference type="Proteomes" id="UP000703661">
    <property type="component" value="Unassembled WGS sequence"/>
</dbReference>
<feature type="transmembrane region" description="Helical" evidence="1">
    <location>
        <begin position="90"/>
        <end position="109"/>
    </location>
</feature>
<keyword evidence="1" id="KW-0812">Transmembrane</keyword>
<evidence type="ECO:0000313" key="2">
    <source>
        <dbReference type="EMBL" id="KAG0024178.1"/>
    </source>
</evidence>
<evidence type="ECO:0000313" key="3">
    <source>
        <dbReference type="Proteomes" id="UP000703661"/>
    </source>
</evidence>
<keyword evidence="3" id="KW-1185">Reference proteome</keyword>
<comment type="caution">
    <text evidence="2">The sequence shown here is derived from an EMBL/GenBank/DDBJ whole genome shotgun (WGS) entry which is preliminary data.</text>
</comment>
<proteinExistence type="predicted"/>
<dbReference type="AlphaFoldDB" id="A0A9P6T4K8"/>
<gene>
    <name evidence="2" type="ORF">BGZ80_005484</name>
</gene>
<evidence type="ECO:0000256" key="1">
    <source>
        <dbReference type="SAM" id="Phobius"/>
    </source>
</evidence>